<accession>A0A6F8YTM1</accession>
<reference evidence="2 3" key="2">
    <citation type="submission" date="2020-03" db="EMBL/GenBank/DDBJ databases">
        <authorList>
            <person name="Ichikawa N."/>
            <person name="Kimura A."/>
            <person name="Kitahashi Y."/>
            <person name="Uohara A."/>
        </authorList>
    </citation>
    <scope>NUCLEOTIDE SEQUENCE [LARGE SCALE GENOMIC DNA]</scope>
    <source>
        <strain evidence="2 3">NBRC 105367</strain>
    </source>
</reference>
<reference evidence="2 3" key="1">
    <citation type="submission" date="2020-03" db="EMBL/GenBank/DDBJ databases">
        <title>Whole genome shotgun sequence of Phytohabitans suffuscus NBRC 105367.</title>
        <authorList>
            <person name="Komaki H."/>
            <person name="Tamura T."/>
        </authorList>
    </citation>
    <scope>NUCLEOTIDE SEQUENCE [LARGE SCALE GENOMIC DNA]</scope>
    <source>
        <strain evidence="2 3">NBRC 105367</strain>
    </source>
</reference>
<evidence type="ECO:0008006" key="4">
    <source>
        <dbReference type="Google" id="ProtNLM"/>
    </source>
</evidence>
<gene>
    <name evidence="2" type="ORF">Psuf_068000</name>
</gene>
<dbReference type="RefSeq" id="WP_173161385.1">
    <property type="nucleotide sequence ID" value="NZ_AP022871.1"/>
</dbReference>
<dbReference type="AlphaFoldDB" id="A0A6F8YTM1"/>
<feature type="signal peptide" evidence="1">
    <location>
        <begin position="1"/>
        <end position="32"/>
    </location>
</feature>
<dbReference type="KEGG" id="psuu:Psuf_068000"/>
<proteinExistence type="predicted"/>
<evidence type="ECO:0000313" key="3">
    <source>
        <dbReference type="Proteomes" id="UP000503011"/>
    </source>
</evidence>
<dbReference type="EMBL" id="AP022871">
    <property type="protein sequence ID" value="BCB89487.1"/>
    <property type="molecule type" value="Genomic_DNA"/>
</dbReference>
<organism evidence="2 3">
    <name type="scientific">Phytohabitans suffuscus</name>
    <dbReference type="NCBI Taxonomy" id="624315"/>
    <lineage>
        <taxon>Bacteria</taxon>
        <taxon>Bacillati</taxon>
        <taxon>Actinomycetota</taxon>
        <taxon>Actinomycetes</taxon>
        <taxon>Micromonosporales</taxon>
        <taxon>Micromonosporaceae</taxon>
    </lineage>
</organism>
<dbReference type="Proteomes" id="UP000503011">
    <property type="component" value="Chromosome"/>
</dbReference>
<sequence>MIRKKSRWFGGALMAMVLTGTGLVAAPGTAQAASPMTAFSAEAYDYYAGYAWATWSNTGQYSSFKVCDDGAPDGHRAVGYISWQGGGSISRQAAGGTGTCSVSTNVYIPAGRRVTMYACERKGPNPPDILCGAPIERIAGS</sequence>
<name>A0A6F8YTM1_9ACTN</name>
<keyword evidence="3" id="KW-1185">Reference proteome</keyword>
<evidence type="ECO:0000313" key="2">
    <source>
        <dbReference type="EMBL" id="BCB89487.1"/>
    </source>
</evidence>
<evidence type="ECO:0000256" key="1">
    <source>
        <dbReference type="SAM" id="SignalP"/>
    </source>
</evidence>
<protein>
    <recommendedName>
        <fullName evidence="4">Secreted protein</fullName>
    </recommendedName>
</protein>
<feature type="chain" id="PRO_5026302079" description="Secreted protein" evidence="1">
    <location>
        <begin position="33"/>
        <end position="141"/>
    </location>
</feature>
<keyword evidence="1" id="KW-0732">Signal</keyword>